<feature type="transmembrane region" description="Helical" evidence="6">
    <location>
        <begin position="510"/>
        <end position="534"/>
    </location>
</feature>
<dbReference type="InterPro" id="IPR020846">
    <property type="entry name" value="MFS_dom"/>
</dbReference>
<dbReference type="SUPFAM" id="SSF103473">
    <property type="entry name" value="MFS general substrate transporter"/>
    <property type="match status" value="1"/>
</dbReference>
<keyword evidence="3 6" id="KW-0812">Transmembrane</keyword>
<feature type="transmembrane region" description="Helical" evidence="6">
    <location>
        <begin position="422"/>
        <end position="440"/>
    </location>
</feature>
<dbReference type="InterPro" id="IPR050189">
    <property type="entry name" value="MFS_Efflux_Transporters"/>
</dbReference>
<dbReference type="EMBL" id="CP041636">
    <property type="protein sequence ID" value="QDO97129.1"/>
    <property type="molecule type" value="Genomic_DNA"/>
</dbReference>
<sequence>MLAMAALSLGLLVYIGWSEARRTYTRFQVDKMVTQGELVLTAMDTYLRAGLPVGQFPGFRQIADSIRESDPAIAAIAVHDLNGRAIFLVGNTATPYLSGHRGTHRFQVYENESWLQVALPLSNRFETIGELRITMPREAVTGVVNATLPQLVTVAASLALLFGLFAFRVAGRTSSSATLWIGAGYVLTFVITTVVVVIGLLTLYEDGAQAKAQALAKSLAQRVEPVLTYGLAIEDFEGLDRMLLRYRQLNPDIKAVSMILNGTVVVSSDPTTTGQTWRSDEEAYEYVVPLMHDASASEIRVIVALPVAIVSNAVLRGVRNFGALFVGSVLVATLLLGVAQALGSRSNHADARQLALIRPIFFISVFCEYLPASFWPQLLQTAAAEYSLGRNAASLAFATYFAVFLLSLLPTSAWVSRHGPRNAIVCGALLVGLASLLPAMSPDFPTMLMARAIAGLGQGILFISVQAAVLASVPANERTRGAAVIVFGFNAGMIAGAAIGSLLVNDLSANGVFAVGAITAGLLAVYAAWSAAVVSARSTAGAGFRQMLRDVPRAFASLGFLRALLLIGAPSKALLTGAIGFATPLLLSGLGWAAEDIGQVIMLYAGGVLLASGPVARFVDRTGRSGATLVAGGLVSAISLFALGSIGLWLLPPLLEAGVIVGGVFLLGLAHGCINAPIITYVGTTGAAEQLGVNGATALYRMVERVGHAMGPILAGQLLLVTSNSPVAWLWMGGVMLACTLLFALPTRTHQAGAGK</sequence>
<dbReference type="Gene3D" id="1.20.1250.20">
    <property type="entry name" value="MFS general substrate transporter like domains"/>
    <property type="match status" value="1"/>
</dbReference>
<dbReference type="PANTHER" id="PTHR43124:SF3">
    <property type="entry name" value="CHLORAMPHENICOL EFFLUX PUMP RV0191"/>
    <property type="match status" value="1"/>
</dbReference>
<dbReference type="KEGG" id="fer:FNB15_07505"/>
<dbReference type="OrthoDB" id="8455980at2"/>
<dbReference type="AlphaFoldDB" id="A0A516H030"/>
<reference evidence="8 9" key="1">
    <citation type="submission" date="2019-07" db="EMBL/GenBank/DDBJ databases">
        <title>Genome sequencing for Ferrovibrio sp. K5.</title>
        <authorList>
            <person name="Park S.-J."/>
        </authorList>
    </citation>
    <scope>NUCLEOTIDE SEQUENCE [LARGE SCALE GENOMIC DNA]</scope>
    <source>
        <strain evidence="8 9">K5</strain>
    </source>
</reference>
<protein>
    <submittedName>
        <fullName evidence="8">MFS transporter</fullName>
    </submittedName>
</protein>
<dbReference type="GO" id="GO:0022857">
    <property type="term" value="F:transmembrane transporter activity"/>
    <property type="evidence" value="ECO:0007669"/>
    <property type="project" value="InterPro"/>
</dbReference>
<evidence type="ECO:0000256" key="5">
    <source>
        <dbReference type="ARBA" id="ARBA00023136"/>
    </source>
</evidence>
<evidence type="ECO:0000256" key="4">
    <source>
        <dbReference type="ARBA" id="ARBA00022989"/>
    </source>
</evidence>
<dbReference type="RefSeq" id="WP_144068110.1">
    <property type="nucleotide sequence ID" value="NZ_CP041636.1"/>
</dbReference>
<evidence type="ECO:0000256" key="1">
    <source>
        <dbReference type="ARBA" id="ARBA00004651"/>
    </source>
</evidence>
<keyword evidence="5 6" id="KW-0472">Membrane</keyword>
<feature type="transmembrane region" description="Helical" evidence="6">
    <location>
        <begin position="483"/>
        <end position="504"/>
    </location>
</feature>
<feature type="domain" description="Major facilitator superfamily (MFS) profile" evidence="7">
    <location>
        <begin position="357"/>
        <end position="751"/>
    </location>
</feature>
<dbReference type="InterPro" id="IPR011701">
    <property type="entry name" value="MFS"/>
</dbReference>
<feature type="transmembrane region" description="Helical" evidence="6">
    <location>
        <begin position="601"/>
        <end position="619"/>
    </location>
</feature>
<feature type="transmembrane region" description="Helical" evidence="6">
    <location>
        <begin position="703"/>
        <end position="722"/>
    </location>
</feature>
<feature type="transmembrane region" description="Helical" evidence="6">
    <location>
        <begin position="452"/>
        <end position="471"/>
    </location>
</feature>
<keyword evidence="4 6" id="KW-1133">Transmembrane helix</keyword>
<dbReference type="PANTHER" id="PTHR43124">
    <property type="entry name" value="PURINE EFFLUX PUMP PBUE"/>
    <property type="match status" value="1"/>
</dbReference>
<proteinExistence type="predicted"/>
<evidence type="ECO:0000259" key="7">
    <source>
        <dbReference type="PROSITE" id="PS50850"/>
    </source>
</evidence>
<feature type="transmembrane region" description="Helical" evidence="6">
    <location>
        <begin position="321"/>
        <end position="343"/>
    </location>
</feature>
<evidence type="ECO:0000313" key="8">
    <source>
        <dbReference type="EMBL" id="QDO97129.1"/>
    </source>
</evidence>
<feature type="transmembrane region" description="Helical" evidence="6">
    <location>
        <begin position="179"/>
        <end position="204"/>
    </location>
</feature>
<dbReference type="GO" id="GO:0005886">
    <property type="term" value="C:plasma membrane"/>
    <property type="evidence" value="ECO:0007669"/>
    <property type="project" value="UniProtKB-SubCell"/>
</dbReference>
<dbReference type="InterPro" id="IPR036259">
    <property type="entry name" value="MFS_trans_sf"/>
</dbReference>
<keyword evidence="2" id="KW-1003">Cell membrane</keyword>
<dbReference type="Pfam" id="PF07690">
    <property type="entry name" value="MFS_1"/>
    <property type="match status" value="1"/>
</dbReference>
<evidence type="ECO:0000256" key="3">
    <source>
        <dbReference type="ARBA" id="ARBA00022692"/>
    </source>
</evidence>
<feature type="transmembrane region" description="Helical" evidence="6">
    <location>
        <begin position="148"/>
        <end position="167"/>
    </location>
</feature>
<keyword evidence="9" id="KW-1185">Reference proteome</keyword>
<evidence type="ECO:0000313" key="9">
    <source>
        <dbReference type="Proteomes" id="UP000317496"/>
    </source>
</evidence>
<feature type="transmembrane region" description="Helical" evidence="6">
    <location>
        <begin position="657"/>
        <end position="682"/>
    </location>
</feature>
<dbReference type="PROSITE" id="PS50850">
    <property type="entry name" value="MFS"/>
    <property type="match status" value="1"/>
</dbReference>
<name>A0A516H030_9PROT</name>
<gene>
    <name evidence="8" type="ORF">FNB15_07505</name>
</gene>
<evidence type="ECO:0000256" key="2">
    <source>
        <dbReference type="ARBA" id="ARBA00022475"/>
    </source>
</evidence>
<feature type="transmembrane region" description="Helical" evidence="6">
    <location>
        <begin position="355"/>
        <end position="375"/>
    </location>
</feature>
<feature type="transmembrane region" description="Helical" evidence="6">
    <location>
        <begin position="728"/>
        <end position="746"/>
    </location>
</feature>
<accession>A0A516H030</accession>
<feature type="transmembrane region" description="Helical" evidence="6">
    <location>
        <begin position="555"/>
        <end position="581"/>
    </location>
</feature>
<comment type="subcellular location">
    <subcellularLocation>
        <location evidence="1">Cell membrane</location>
        <topology evidence="1">Multi-pass membrane protein</topology>
    </subcellularLocation>
</comment>
<organism evidence="8 9">
    <name type="scientific">Ferrovibrio terrae</name>
    <dbReference type="NCBI Taxonomy" id="2594003"/>
    <lineage>
        <taxon>Bacteria</taxon>
        <taxon>Pseudomonadati</taxon>
        <taxon>Pseudomonadota</taxon>
        <taxon>Alphaproteobacteria</taxon>
        <taxon>Rhodospirillales</taxon>
        <taxon>Rhodospirillaceae</taxon>
        <taxon>Ferrovibrio</taxon>
    </lineage>
</organism>
<feature type="transmembrane region" description="Helical" evidence="6">
    <location>
        <begin position="395"/>
        <end position="415"/>
    </location>
</feature>
<evidence type="ECO:0000256" key="6">
    <source>
        <dbReference type="SAM" id="Phobius"/>
    </source>
</evidence>
<dbReference type="Proteomes" id="UP000317496">
    <property type="component" value="Chromosome"/>
</dbReference>
<feature type="transmembrane region" description="Helical" evidence="6">
    <location>
        <begin position="626"/>
        <end position="651"/>
    </location>
</feature>